<dbReference type="Pfam" id="PF00622">
    <property type="entry name" value="SPRY"/>
    <property type="match status" value="1"/>
</dbReference>
<dbReference type="Proteomes" id="UP000800097">
    <property type="component" value="Unassembled WGS sequence"/>
</dbReference>
<feature type="domain" description="CTLH" evidence="4">
    <location>
        <begin position="417"/>
        <end position="474"/>
    </location>
</feature>
<dbReference type="InterPro" id="IPR006595">
    <property type="entry name" value="CTLH_C"/>
</dbReference>
<dbReference type="InterPro" id="IPR043136">
    <property type="entry name" value="B30.2/SPRY_sf"/>
</dbReference>
<dbReference type="SMART" id="SM00757">
    <property type="entry name" value="CRA"/>
    <property type="match status" value="1"/>
</dbReference>
<feature type="compositionally biased region" description="Polar residues" evidence="2">
    <location>
        <begin position="112"/>
        <end position="126"/>
    </location>
</feature>
<dbReference type="SMART" id="SM00668">
    <property type="entry name" value="CTLH"/>
    <property type="match status" value="1"/>
</dbReference>
<feature type="region of interest" description="Disordered" evidence="2">
    <location>
        <begin position="1"/>
        <end position="24"/>
    </location>
</feature>
<comment type="function">
    <text evidence="1">Involved in the proteasome-dependent degradation of fructose-1,6-bisphosphatase.</text>
</comment>
<dbReference type="InterPro" id="IPR050618">
    <property type="entry name" value="Ubq-SigPath_Reg"/>
</dbReference>
<dbReference type="EMBL" id="ML986491">
    <property type="protein sequence ID" value="KAF2277031.1"/>
    <property type="molecule type" value="Genomic_DNA"/>
</dbReference>
<dbReference type="SUPFAM" id="SSF49899">
    <property type="entry name" value="Concanavalin A-like lectins/glucanases"/>
    <property type="match status" value="1"/>
</dbReference>
<feature type="region of interest" description="Disordered" evidence="2">
    <location>
        <begin position="107"/>
        <end position="133"/>
    </location>
</feature>
<dbReference type="InterPro" id="IPR024964">
    <property type="entry name" value="CTLH/CRA"/>
</dbReference>
<organism evidence="5 6">
    <name type="scientific">Westerdykella ornata</name>
    <dbReference type="NCBI Taxonomy" id="318751"/>
    <lineage>
        <taxon>Eukaryota</taxon>
        <taxon>Fungi</taxon>
        <taxon>Dikarya</taxon>
        <taxon>Ascomycota</taxon>
        <taxon>Pezizomycotina</taxon>
        <taxon>Dothideomycetes</taxon>
        <taxon>Pleosporomycetidae</taxon>
        <taxon>Pleosporales</taxon>
        <taxon>Sporormiaceae</taxon>
        <taxon>Westerdykella</taxon>
    </lineage>
</organism>
<dbReference type="PROSITE" id="PS50896">
    <property type="entry name" value="LISH"/>
    <property type="match status" value="1"/>
</dbReference>
<feature type="region of interest" description="Disordered" evidence="2">
    <location>
        <begin position="499"/>
        <end position="519"/>
    </location>
</feature>
<dbReference type="InterPro" id="IPR013320">
    <property type="entry name" value="ConA-like_dom_sf"/>
</dbReference>
<keyword evidence="6" id="KW-1185">Reference proteome</keyword>
<dbReference type="PROSITE" id="PS50188">
    <property type="entry name" value="B302_SPRY"/>
    <property type="match status" value="1"/>
</dbReference>
<dbReference type="InterPro" id="IPR001870">
    <property type="entry name" value="B30.2/SPRY"/>
</dbReference>
<feature type="domain" description="B30.2/SPRY" evidence="3">
    <location>
        <begin position="139"/>
        <end position="328"/>
    </location>
</feature>
<proteinExistence type="predicted"/>
<dbReference type="PROSITE" id="PS50897">
    <property type="entry name" value="CTLH"/>
    <property type="match status" value="1"/>
</dbReference>
<accession>A0A6A6JKA7</accession>
<dbReference type="InterPro" id="IPR003877">
    <property type="entry name" value="SPRY_dom"/>
</dbReference>
<gene>
    <name evidence="5" type="ORF">EI97DRAFT_432645</name>
</gene>
<dbReference type="InterPro" id="IPR013144">
    <property type="entry name" value="CRA_dom"/>
</dbReference>
<evidence type="ECO:0000313" key="6">
    <source>
        <dbReference type="Proteomes" id="UP000800097"/>
    </source>
</evidence>
<dbReference type="GeneID" id="54551384"/>
<dbReference type="Gene3D" id="2.60.120.920">
    <property type="match status" value="1"/>
</dbReference>
<dbReference type="OrthoDB" id="25503at2759"/>
<sequence>MRRSSYAEVAAGNSGPSQNSRPLRAGAYAHLVNNTSPAVPQESYQSRHLSRSVELPDATSWGTRYGTHMPRRNETSLPEFFIPSYLKGSKYADRLERVHQARVAAQREARVNQTSNGGSLSTSASGVNLPKMPPTHRGIAHEIVERLPPSEEPVDEWPMAWNDRDKHAQIEVEEGKRQVKLTVNIKSADEAATIRADHCAPKKCGIYYFEVTVMSRVKDTTVGIGLSGPKVSLHRMPGWEPDSYGYHGDDGHIFNHNQSGRAYGPKFGSQDTIGCGIIFKTRQIFFTKNGYPLGTAFKDVNTEKRYYPVIGVKKNGETLKANFGQEPFVFDIDKMVQDEKFEILNEIENRPVSDSTDNESEKFDEASFTKDLISQYLSHDGYVETARAFAEEVYADTRAPAGTEDADTYSPPVDDYHAIRRQEIRSAILRGDIDHAIKHTNAYYPSVLRDNKDVYFKLRCRKFIELIRTSTILAAKGQYAQQKRATNNHDDYDFEMELDDYQSNSNPPHQPPHHHHHGWDDIASEVDALDLDPEAAATRYQQVEHEIIEYGKELGEEFANDPRKEVKRALEDTFALVAYEKPWESALAPLLEKRGRAPVAEELNGVILVSLGKSPAAGIERLAQQSEALVDVLTEDGGAGAFLHVRRDFLQP</sequence>
<dbReference type="SMART" id="SM00449">
    <property type="entry name" value="SPRY"/>
    <property type="match status" value="1"/>
</dbReference>
<evidence type="ECO:0000259" key="4">
    <source>
        <dbReference type="PROSITE" id="PS50897"/>
    </source>
</evidence>
<dbReference type="RefSeq" id="XP_033654570.1">
    <property type="nucleotide sequence ID" value="XM_033798209.1"/>
</dbReference>
<evidence type="ECO:0000256" key="2">
    <source>
        <dbReference type="SAM" id="MobiDB-lite"/>
    </source>
</evidence>
<dbReference type="PANTHER" id="PTHR12864">
    <property type="entry name" value="RAN BINDING PROTEIN 9-RELATED"/>
    <property type="match status" value="1"/>
</dbReference>
<evidence type="ECO:0000256" key="1">
    <source>
        <dbReference type="ARBA" id="ARBA00002343"/>
    </source>
</evidence>
<protein>
    <submittedName>
        <fullName evidence="5">Ran-binding protein</fullName>
    </submittedName>
</protein>
<name>A0A6A6JKA7_WESOR</name>
<evidence type="ECO:0000259" key="3">
    <source>
        <dbReference type="PROSITE" id="PS50188"/>
    </source>
</evidence>
<reference evidence="5" key="1">
    <citation type="journal article" date="2020" name="Stud. Mycol.">
        <title>101 Dothideomycetes genomes: a test case for predicting lifestyles and emergence of pathogens.</title>
        <authorList>
            <person name="Haridas S."/>
            <person name="Albert R."/>
            <person name="Binder M."/>
            <person name="Bloem J."/>
            <person name="Labutti K."/>
            <person name="Salamov A."/>
            <person name="Andreopoulos B."/>
            <person name="Baker S."/>
            <person name="Barry K."/>
            <person name="Bills G."/>
            <person name="Bluhm B."/>
            <person name="Cannon C."/>
            <person name="Castanera R."/>
            <person name="Culley D."/>
            <person name="Daum C."/>
            <person name="Ezra D."/>
            <person name="Gonzalez J."/>
            <person name="Henrissat B."/>
            <person name="Kuo A."/>
            <person name="Liang C."/>
            <person name="Lipzen A."/>
            <person name="Lutzoni F."/>
            <person name="Magnuson J."/>
            <person name="Mondo S."/>
            <person name="Nolan M."/>
            <person name="Ohm R."/>
            <person name="Pangilinan J."/>
            <person name="Park H.-J."/>
            <person name="Ramirez L."/>
            <person name="Alfaro M."/>
            <person name="Sun H."/>
            <person name="Tritt A."/>
            <person name="Yoshinaga Y."/>
            <person name="Zwiers L.-H."/>
            <person name="Turgeon B."/>
            <person name="Goodwin S."/>
            <person name="Spatafora J."/>
            <person name="Crous P."/>
            <person name="Grigoriev I."/>
        </authorList>
    </citation>
    <scope>NUCLEOTIDE SEQUENCE</scope>
    <source>
        <strain evidence="5">CBS 379.55</strain>
    </source>
</reference>
<dbReference type="AlphaFoldDB" id="A0A6A6JKA7"/>
<dbReference type="InterPro" id="IPR006594">
    <property type="entry name" value="LisH"/>
</dbReference>
<evidence type="ECO:0000313" key="5">
    <source>
        <dbReference type="EMBL" id="KAF2277031.1"/>
    </source>
</evidence>
<dbReference type="Pfam" id="PF10607">
    <property type="entry name" value="CTLH"/>
    <property type="match status" value="1"/>
</dbReference>